<protein>
    <submittedName>
        <fullName evidence="2">TIGR03936 family radical SAM-associated protein</fullName>
    </submittedName>
</protein>
<reference evidence="2 3" key="1">
    <citation type="submission" date="2024-08" db="EMBL/GenBank/DDBJ databases">
        <title>Clostridium lapicellarii sp. nov., and Clostridium renhuaiense sp. nov., two species isolated from the mud in a fermentation cellar used for producing sauce-flavour Chinese liquors.</title>
        <authorList>
            <person name="Yang F."/>
            <person name="Wang H."/>
            <person name="Chen L.Q."/>
            <person name="Zhou N."/>
            <person name="Lu J.J."/>
            <person name="Pu X.X."/>
            <person name="Wan B."/>
            <person name="Wang L."/>
            <person name="Liu S.J."/>
        </authorList>
    </citation>
    <scope>NUCLEOTIDE SEQUENCE [LARGE SCALE GENOMIC DNA]</scope>
    <source>
        <strain evidence="2 3">MT-113</strain>
    </source>
</reference>
<dbReference type="NCBIfam" id="TIGR03936">
    <property type="entry name" value="sam_1_link_chp"/>
    <property type="match status" value="1"/>
</dbReference>
<evidence type="ECO:0000313" key="3">
    <source>
        <dbReference type="Proteomes" id="UP001565220"/>
    </source>
</evidence>
<keyword evidence="3" id="KW-1185">Reference proteome</keyword>
<dbReference type="EMBL" id="JBGFFE010000004">
    <property type="protein sequence ID" value="MEY8763014.1"/>
    <property type="molecule type" value="Genomic_DNA"/>
</dbReference>
<comment type="caution">
    <text evidence="2">The sequence shown here is derived from an EMBL/GenBank/DDBJ whole genome shotgun (WGS) entry which is preliminary data.</text>
</comment>
<evidence type="ECO:0000259" key="1">
    <source>
        <dbReference type="Pfam" id="PF10105"/>
    </source>
</evidence>
<name>A0ABV4DUU1_9CLOT</name>
<accession>A0ABV4DUU1</accession>
<dbReference type="RefSeq" id="WP_294183612.1">
    <property type="nucleotide sequence ID" value="NZ_JBGFFE010000004.1"/>
</dbReference>
<evidence type="ECO:0000313" key="2">
    <source>
        <dbReference type="EMBL" id="MEY8763014.1"/>
    </source>
</evidence>
<feature type="domain" description="DUF2344" evidence="1">
    <location>
        <begin position="5"/>
        <end position="192"/>
    </location>
</feature>
<organism evidence="2 3">
    <name type="scientific">Clostridium lapidicellarium</name>
    <dbReference type="NCBI Taxonomy" id="3240931"/>
    <lineage>
        <taxon>Bacteria</taxon>
        <taxon>Bacillati</taxon>
        <taxon>Bacillota</taxon>
        <taxon>Clostridia</taxon>
        <taxon>Eubacteriales</taxon>
        <taxon>Clostridiaceae</taxon>
        <taxon>Clostridium</taxon>
    </lineage>
</organism>
<sequence>MREQYLIKFSKGENIKFISHLDLMRTLQRMIRRSGIPVEYSRGFNPHINMSIAQPLSVGIYSTGEYMDLYLKEHIPKGEIVRRLNCSAPEGIRILRACRVKRNENSKTFKSMASISAAEYVIGIEYDDTGKLRENLSVLEKTDHWYDLKKTKKGEHRVDIRKLIKSIKYAVEDNKLTIHTVLCCGSVENLSPQLLAHFIQHNTEDVNVDHFVNIVRKEMYGKIGNKLVPLCEYIKYVQ</sequence>
<gene>
    <name evidence="2" type="ORF">AB8S09_05040</name>
</gene>
<dbReference type="Pfam" id="PF10105">
    <property type="entry name" value="DUF2344"/>
    <property type="match status" value="1"/>
</dbReference>
<proteinExistence type="predicted"/>
<dbReference type="Proteomes" id="UP001565220">
    <property type="component" value="Unassembled WGS sequence"/>
</dbReference>
<dbReference type="InterPro" id="IPR018768">
    <property type="entry name" value="DUF2344"/>
</dbReference>